<evidence type="ECO:0000256" key="5">
    <source>
        <dbReference type="ARBA" id="ARBA00023235"/>
    </source>
</evidence>
<evidence type="ECO:0000256" key="2">
    <source>
        <dbReference type="ARBA" id="ARBA00006333"/>
    </source>
</evidence>
<dbReference type="SUPFAM" id="SSF48239">
    <property type="entry name" value="Terpenoid cyclases/Protein prenyltransferases"/>
    <property type="match status" value="3"/>
</dbReference>
<keyword evidence="5" id="KW-0413">Isomerase</keyword>
<reference evidence="7" key="1">
    <citation type="journal article" date="2012" name="PLoS Genet.">
        <title>Comparative analysis of the genomes of two field isolates of the rice blast fungus Magnaporthe oryzae.</title>
        <authorList>
            <person name="Xue M."/>
            <person name="Yang J."/>
            <person name="Li Z."/>
            <person name="Hu S."/>
            <person name="Yao N."/>
            <person name="Dean R.A."/>
            <person name="Zhao W."/>
            <person name="Shen M."/>
            <person name="Zhang H."/>
            <person name="Li C."/>
            <person name="Liu L."/>
            <person name="Cao L."/>
            <person name="Xu X."/>
            <person name="Xing Y."/>
            <person name="Hsiang T."/>
            <person name="Zhang Z."/>
            <person name="Xu J.R."/>
            <person name="Peng Y.L."/>
        </authorList>
    </citation>
    <scope>NUCLEOTIDE SEQUENCE</scope>
    <source>
        <strain evidence="7">Y34</strain>
    </source>
</reference>
<name>A0AA97PIK8_PYRO3</name>
<keyword evidence="6" id="KW-0456">Lyase</keyword>
<dbReference type="InterPro" id="IPR008930">
    <property type="entry name" value="Terpenoid_cyclase/PrenylTrfase"/>
</dbReference>
<proteinExistence type="inferred from homology"/>
<comment type="similarity">
    <text evidence="2">Belongs to the terpene synthase family.</text>
</comment>
<dbReference type="InterPro" id="IPR050148">
    <property type="entry name" value="Terpene_synthase-like"/>
</dbReference>
<dbReference type="AlphaFoldDB" id="A0AA97PIK8"/>
<dbReference type="InterPro" id="IPR017057">
    <property type="entry name" value="Ent-kaurene_synthase_fun"/>
</dbReference>
<gene>
    <name evidence="7" type="ORF">OOU_Y34scaffold00682g2</name>
</gene>
<sequence length="976" mass="108197">MDLCRNVVRDISSHKSKMGSLTFPETANADREAALLTQHLLDNYDSVHGAGFMSCTVYDTAWLSLVKKENVDGQQRWLFPECFQYILDNQQNDGSWEAYQSEIDGILNTAASLLALQRHSVNPLQIDVLSPGELCRRVELARAALERKLSCWNVSETTHVGFEIIVPTLLRLLDEEGISFQFEGKATLMEINAAKMSRFKPEYLYGKTQLTALHSLEALSGMIDYTKVAHHKTGGGFMGSPSATAAYLIGLPPSKWDNEAEGYLRHVLQRSPGKDSVPSAFPSTNFEFSWVLSTLLHAGFTEKQLGPAAREVANVLNRVFETENGVVGFARLTAVPSIMADADDTAKTLSALNMMGFRKPATRMIEDFETETHFRTYPSERDSSFSANCNVLLALLHHPAPSQHTSQIKKVAGFLCNKWWNTDGAIKDKWNLSPLYPSMLMVQAFVELLHLVEGGRLPLSILDEEVGIKYAIAIYRSCVQAIQEQDDETGSWSDSVEITGYAVVLLSMAAQVMFVDPIRPELLNAVRRGCEYLQPKQSPSGDYLWIEKVTYGSPVLSQVYRLAALKLSSSIAPTSHIGRILNIPTSSPRAESFIKLYKATPLFSTTPEWKLRSAMAEGSLFLPLLKRRRDDVFTREAMTEDKYLEMIPFTWTACDLRAKSGASPSFLWEMMHISMLSYQGDEYMESVAAPAFAGDMDSLRHIVHNLIPGIANGIGHGGSYSDSEGTIQRVKDSTGRDAALKPLKCFVDFIMNHWAVVASSPADRASMSRELQGYLLAQIQQLEDNGQLAQAAKQPANLAFNVPFSLWVRTTSADHSSAPCYFAFVACLLTSIVAPPSNGNAGDCFQTVEQKYFAAAANRHLATMCRMYNDYGSVSRDAAESNLNSLDFPEFSACGAESPKASLFSLAQYERACLEDSLSRLEKECNRGSGGACQKATQMRRMTYWRLFCDVTDLYGQIYVIRDMSSNVKKAAAANM</sequence>
<dbReference type="PANTHER" id="PTHR31739">
    <property type="entry name" value="ENT-COPALYL DIPHOSPHATE SYNTHASE, CHLOROPLASTIC"/>
    <property type="match status" value="1"/>
</dbReference>
<evidence type="ECO:0000256" key="1">
    <source>
        <dbReference type="ARBA" id="ARBA00001946"/>
    </source>
</evidence>
<dbReference type="Gene3D" id="1.50.10.160">
    <property type="match status" value="1"/>
</dbReference>
<dbReference type="GO" id="GO:0010333">
    <property type="term" value="F:terpene synthase activity"/>
    <property type="evidence" value="ECO:0007669"/>
    <property type="project" value="InterPro"/>
</dbReference>
<dbReference type="Proteomes" id="UP000011086">
    <property type="component" value="Unassembled WGS sequence"/>
</dbReference>
<dbReference type="GO" id="GO:0016853">
    <property type="term" value="F:isomerase activity"/>
    <property type="evidence" value="ECO:0007669"/>
    <property type="project" value="UniProtKB-KW"/>
</dbReference>
<keyword evidence="4" id="KW-0460">Magnesium</keyword>
<dbReference type="EMBL" id="JH792950">
    <property type="protein sequence ID" value="ELQ35914.1"/>
    <property type="molecule type" value="Genomic_DNA"/>
</dbReference>
<organism evidence="7">
    <name type="scientific">Pyricularia oryzae (strain Y34)</name>
    <name type="common">Rice blast fungus</name>
    <name type="synonym">Magnaporthe oryzae</name>
    <dbReference type="NCBI Taxonomy" id="1143189"/>
    <lineage>
        <taxon>Eukaryota</taxon>
        <taxon>Fungi</taxon>
        <taxon>Dikarya</taxon>
        <taxon>Ascomycota</taxon>
        <taxon>Pezizomycotina</taxon>
        <taxon>Sordariomycetes</taxon>
        <taxon>Sordariomycetidae</taxon>
        <taxon>Magnaporthales</taxon>
        <taxon>Pyriculariaceae</taxon>
        <taxon>Pyricularia</taxon>
    </lineage>
</organism>
<accession>A0AA97PIK8</accession>
<evidence type="ECO:0000256" key="6">
    <source>
        <dbReference type="ARBA" id="ARBA00023239"/>
    </source>
</evidence>
<dbReference type="PIRSF" id="PIRSF036498">
    <property type="entry name" value="Ent-kaurene_synthase_fungi"/>
    <property type="match status" value="1"/>
</dbReference>
<evidence type="ECO:0000256" key="3">
    <source>
        <dbReference type="ARBA" id="ARBA00022723"/>
    </source>
</evidence>
<keyword evidence="3" id="KW-0479">Metal-binding</keyword>
<comment type="cofactor">
    <cofactor evidence="1">
        <name>Mg(2+)</name>
        <dbReference type="ChEBI" id="CHEBI:18420"/>
    </cofactor>
</comment>
<dbReference type="Gene3D" id="1.50.10.20">
    <property type="match status" value="1"/>
</dbReference>
<evidence type="ECO:0000313" key="7">
    <source>
        <dbReference type="EMBL" id="ELQ35914.1"/>
    </source>
</evidence>
<protein>
    <submittedName>
        <fullName evidence="7">Ent-kaurene synthase</fullName>
    </submittedName>
</protein>
<dbReference type="PANTHER" id="PTHR31739:SF25">
    <property type="entry name" value="(E,E)-GERANYLLINALOOL SYNTHASE"/>
    <property type="match status" value="1"/>
</dbReference>
<evidence type="ECO:0000256" key="4">
    <source>
        <dbReference type="ARBA" id="ARBA00022842"/>
    </source>
</evidence>
<dbReference type="GO" id="GO:0000287">
    <property type="term" value="F:magnesium ion binding"/>
    <property type="evidence" value="ECO:0007669"/>
    <property type="project" value="TreeGrafter"/>
</dbReference>
<dbReference type="GO" id="GO:0016102">
    <property type="term" value="P:diterpenoid biosynthetic process"/>
    <property type="evidence" value="ECO:0007669"/>
    <property type="project" value="TreeGrafter"/>
</dbReference>